<dbReference type="InterPro" id="IPR050763">
    <property type="entry name" value="ABC_transporter_ATP-binding"/>
</dbReference>
<evidence type="ECO:0000313" key="9">
    <source>
        <dbReference type="EMBL" id="GAA4489148.1"/>
    </source>
</evidence>
<evidence type="ECO:0000313" key="10">
    <source>
        <dbReference type="Proteomes" id="UP001501183"/>
    </source>
</evidence>
<dbReference type="Pfam" id="PF00005">
    <property type="entry name" value="ABC_tran"/>
    <property type="match status" value="1"/>
</dbReference>
<keyword evidence="5" id="KW-0067">ATP-binding</keyword>
<protein>
    <recommendedName>
        <fullName evidence="8">ABC transporter domain-containing protein</fullName>
    </recommendedName>
</protein>
<gene>
    <name evidence="9" type="ORF">GCM10023094_50280</name>
</gene>
<evidence type="ECO:0000256" key="3">
    <source>
        <dbReference type="ARBA" id="ARBA00022448"/>
    </source>
</evidence>
<comment type="similarity">
    <text evidence="2">Belongs to the ABC transporter superfamily.</text>
</comment>
<reference evidence="10" key="1">
    <citation type="journal article" date="2019" name="Int. J. Syst. Evol. Microbiol.">
        <title>The Global Catalogue of Microorganisms (GCM) 10K type strain sequencing project: providing services to taxonomists for standard genome sequencing and annotation.</title>
        <authorList>
            <consortium name="The Broad Institute Genomics Platform"/>
            <consortium name="The Broad Institute Genome Sequencing Center for Infectious Disease"/>
            <person name="Wu L."/>
            <person name="Ma J."/>
        </authorList>
    </citation>
    <scope>NUCLEOTIDE SEQUENCE [LARGE SCALE GENOMIC DNA]</scope>
    <source>
        <strain evidence="10">JCM 32206</strain>
    </source>
</reference>
<dbReference type="InterPro" id="IPR027417">
    <property type="entry name" value="P-loop_NTPase"/>
</dbReference>
<keyword evidence="4" id="KW-0547">Nucleotide-binding</keyword>
<dbReference type="InterPro" id="IPR003439">
    <property type="entry name" value="ABC_transporter-like_ATP-bd"/>
</dbReference>
<dbReference type="EMBL" id="BAABFB010000075">
    <property type="protein sequence ID" value="GAA4489148.1"/>
    <property type="molecule type" value="Genomic_DNA"/>
</dbReference>
<evidence type="ECO:0000256" key="5">
    <source>
        <dbReference type="ARBA" id="ARBA00022840"/>
    </source>
</evidence>
<comment type="subcellular location">
    <subcellularLocation>
        <location evidence="1">Cell membrane</location>
        <topology evidence="1">Peripheral membrane protein</topology>
    </subcellularLocation>
</comment>
<evidence type="ECO:0000256" key="2">
    <source>
        <dbReference type="ARBA" id="ARBA00005417"/>
    </source>
</evidence>
<keyword evidence="6" id="KW-0046">Antibiotic resistance</keyword>
<name>A0ABP8PPE6_9NOCA</name>
<evidence type="ECO:0000256" key="4">
    <source>
        <dbReference type="ARBA" id="ARBA00022741"/>
    </source>
</evidence>
<keyword evidence="3" id="KW-0813">Transport</keyword>
<dbReference type="Proteomes" id="UP001501183">
    <property type="component" value="Unassembled WGS sequence"/>
</dbReference>
<evidence type="ECO:0000259" key="8">
    <source>
        <dbReference type="Pfam" id="PF00005"/>
    </source>
</evidence>
<evidence type="ECO:0000256" key="6">
    <source>
        <dbReference type="ARBA" id="ARBA00023251"/>
    </source>
</evidence>
<dbReference type="SUPFAM" id="SSF52540">
    <property type="entry name" value="P-loop containing nucleoside triphosphate hydrolases"/>
    <property type="match status" value="1"/>
</dbReference>
<evidence type="ECO:0000256" key="7">
    <source>
        <dbReference type="SAM" id="MobiDB-lite"/>
    </source>
</evidence>
<feature type="compositionally biased region" description="Polar residues" evidence="7">
    <location>
        <begin position="79"/>
        <end position="96"/>
    </location>
</feature>
<proteinExistence type="inferred from homology"/>
<dbReference type="PANTHER" id="PTHR42711">
    <property type="entry name" value="ABC TRANSPORTER ATP-BINDING PROTEIN"/>
    <property type="match status" value="1"/>
</dbReference>
<dbReference type="Gene3D" id="3.40.50.300">
    <property type="entry name" value="P-loop containing nucleotide triphosphate hydrolases"/>
    <property type="match status" value="1"/>
</dbReference>
<feature type="domain" description="ABC transporter" evidence="8">
    <location>
        <begin position="21"/>
        <end position="65"/>
    </location>
</feature>
<comment type="caution">
    <text evidence="9">The sequence shown here is derived from an EMBL/GenBank/DDBJ whole genome shotgun (WGS) entry which is preliminary data.</text>
</comment>
<organism evidence="9 10">
    <name type="scientific">Rhodococcus olei</name>
    <dbReference type="NCBI Taxonomy" id="2161675"/>
    <lineage>
        <taxon>Bacteria</taxon>
        <taxon>Bacillati</taxon>
        <taxon>Actinomycetota</taxon>
        <taxon>Actinomycetes</taxon>
        <taxon>Mycobacteriales</taxon>
        <taxon>Nocardiaceae</taxon>
        <taxon>Rhodococcus</taxon>
    </lineage>
</organism>
<accession>A0ABP8PPE6</accession>
<keyword evidence="10" id="KW-1185">Reference proteome</keyword>
<dbReference type="PANTHER" id="PTHR42711:SF5">
    <property type="entry name" value="ABC TRANSPORTER ATP-BINDING PROTEIN NATA"/>
    <property type="match status" value="1"/>
</dbReference>
<feature type="region of interest" description="Disordered" evidence="7">
    <location>
        <begin position="62"/>
        <end position="96"/>
    </location>
</feature>
<sequence>MNTPTLTIDRIRKRYGDVTALDDLSFDVRPGEIFGFVGSNGAGKTTTMRIVLGYRTVPRGGVRTSTVTEPHALARHARSPSSPGVSSTPRSTSAAS</sequence>
<evidence type="ECO:0000256" key="1">
    <source>
        <dbReference type="ARBA" id="ARBA00004202"/>
    </source>
</evidence>